<organism evidence="6 7">
    <name type="scientific">Monoraphidium neglectum</name>
    <dbReference type="NCBI Taxonomy" id="145388"/>
    <lineage>
        <taxon>Eukaryota</taxon>
        <taxon>Viridiplantae</taxon>
        <taxon>Chlorophyta</taxon>
        <taxon>core chlorophytes</taxon>
        <taxon>Chlorophyceae</taxon>
        <taxon>CS clade</taxon>
        <taxon>Sphaeropleales</taxon>
        <taxon>Selenastraceae</taxon>
        <taxon>Monoraphidium</taxon>
    </lineage>
</organism>
<dbReference type="SUPFAM" id="SSF53448">
    <property type="entry name" value="Nucleotide-diphospho-sugar transferases"/>
    <property type="match status" value="1"/>
</dbReference>
<evidence type="ECO:0000313" key="6">
    <source>
        <dbReference type="EMBL" id="KIZ07607.1"/>
    </source>
</evidence>
<dbReference type="Gene3D" id="3.90.550.10">
    <property type="entry name" value="Spore Coat Polysaccharide Biosynthesis Protein SpsA, Chain A"/>
    <property type="match status" value="1"/>
</dbReference>
<evidence type="ECO:0000256" key="5">
    <source>
        <dbReference type="SAM" id="MobiDB-lite"/>
    </source>
</evidence>
<evidence type="ECO:0000256" key="4">
    <source>
        <dbReference type="ARBA" id="ARBA00069967"/>
    </source>
</evidence>
<dbReference type="CDD" id="cd02516">
    <property type="entry name" value="CDP-ME_synthetase"/>
    <property type="match status" value="1"/>
</dbReference>
<accession>A0A0D2N5R7</accession>
<dbReference type="GeneID" id="25726472"/>
<keyword evidence="3" id="KW-0548">Nucleotidyltransferase</keyword>
<proteinExistence type="inferred from homology"/>
<dbReference type="NCBIfam" id="TIGR00453">
    <property type="entry name" value="ispD"/>
    <property type="match status" value="1"/>
</dbReference>
<dbReference type="EMBL" id="KK100246">
    <property type="protein sequence ID" value="KIZ07607.1"/>
    <property type="molecule type" value="Genomic_DNA"/>
</dbReference>
<keyword evidence="7" id="KW-1185">Reference proteome</keyword>
<dbReference type="GO" id="GO:0008299">
    <property type="term" value="P:isoprenoid biosynthetic process"/>
    <property type="evidence" value="ECO:0007669"/>
    <property type="project" value="InterPro"/>
</dbReference>
<dbReference type="OrthoDB" id="414267at2759"/>
<feature type="region of interest" description="Disordered" evidence="5">
    <location>
        <begin position="322"/>
        <end position="342"/>
    </location>
</feature>
<protein>
    <recommendedName>
        <fullName evidence="4">2-C-methyl-D-erythritol 4-phosphate cytidylyltransferase, chloroplastic</fullName>
    </recommendedName>
</protein>
<dbReference type="PANTHER" id="PTHR32125:SF4">
    <property type="entry name" value="2-C-METHYL-D-ERYTHRITOL 4-PHOSPHATE CYTIDYLYLTRANSFERASE, CHLOROPLASTIC"/>
    <property type="match status" value="1"/>
</dbReference>
<feature type="compositionally biased region" description="Polar residues" evidence="5">
    <location>
        <begin position="1"/>
        <end position="10"/>
    </location>
</feature>
<dbReference type="HAMAP" id="MF_00108">
    <property type="entry name" value="IspD"/>
    <property type="match status" value="1"/>
</dbReference>
<dbReference type="PANTHER" id="PTHR32125">
    <property type="entry name" value="2-C-METHYL-D-ERYTHRITOL 4-PHOSPHATE CYTIDYLYLTRANSFERASE, CHLOROPLASTIC"/>
    <property type="match status" value="1"/>
</dbReference>
<evidence type="ECO:0000256" key="1">
    <source>
        <dbReference type="ARBA" id="ARBA00009789"/>
    </source>
</evidence>
<comment type="similarity">
    <text evidence="1">Belongs to the IspD/TarI cytidylyltransferase family. IspD subfamily.</text>
</comment>
<dbReference type="InterPro" id="IPR029044">
    <property type="entry name" value="Nucleotide-diphossugar_trans"/>
</dbReference>
<evidence type="ECO:0000313" key="7">
    <source>
        <dbReference type="Proteomes" id="UP000054498"/>
    </source>
</evidence>
<feature type="compositionally biased region" description="Low complexity" evidence="5">
    <location>
        <begin position="330"/>
        <end position="342"/>
    </location>
</feature>
<dbReference type="KEGG" id="mng:MNEG_0354"/>
<dbReference type="AlphaFoldDB" id="A0A0D2N5R7"/>
<evidence type="ECO:0000256" key="2">
    <source>
        <dbReference type="ARBA" id="ARBA00022679"/>
    </source>
</evidence>
<dbReference type="FunFam" id="3.90.550.10:FF:000003">
    <property type="entry name" value="2-C-methyl-D-erythritol 4-phosphate cytidylyltransferase"/>
    <property type="match status" value="1"/>
</dbReference>
<dbReference type="InterPro" id="IPR050088">
    <property type="entry name" value="IspD/TarI_cytidylyltransf_bact"/>
</dbReference>
<sequence length="342" mass="36138">MASAMRSQLSRPARAPALPFTPIPSVPRASGVAHCARQQANRCVLVAAAPTVTARPITPCARKQHRRAVLRPLASKSADAPAAAELPDGSVSVVLLAGGVGKRMGAAIPKQYLELAGQPIATYSLETFAAMREVGEIVIVCDPSWRYIFEERFPSLARPVPVKWALPGAERQDSVSNGLAEVSDSAQIVAVHDSARPLVSPADSARCMRDGVAVGAAVLGVPVKPTIKEVDKNNNVVKTLVRAALWEVQTPQCIRPALLREGFQLVKEKGLEVTDDVSIIEAMGLPVKVTPGSYTNIKVTTPDDMSVAVGFLDELREQRRAAAEADKQRQAAAAAPAAATAA</sequence>
<dbReference type="RefSeq" id="XP_013906626.1">
    <property type="nucleotide sequence ID" value="XM_014051172.1"/>
</dbReference>
<dbReference type="Proteomes" id="UP000054498">
    <property type="component" value="Unassembled WGS sequence"/>
</dbReference>
<dbReference type="GO" id="GO:0050518">
    <property type="term" value="F:2-C-methyl-D-erythritol 4-phosphate cytidylyltransferase activity"/>
    <property type="evidence" value="ECO:0007669"/>
    <property type="project" value="InterPro"/>
</dbReference>
<dbReference type="InterPro" id="IPR001228">
    <property type="entry name" value="IspD"/>
</dbReference>
<dbReference type="Pfam" id="PF01128">
    <property type="entry name" value="IspD"/>
    <property type="match status" value="1"/>
</dbReference>
<gene>
    <name evidence="6" type="ORF">MNEG_0354</name>
</gene>
<evidence type="ECO:0000256" key="3">
    <source>
        <dbReference type="ARBA" id="ARBA00022695"/>
    </source>
</evidence>
<dbReference type="InterPro" id="IPR034683">
    <property type="entry name" value="IspD/TarI"/>
</dbReference>
<dbReference type="STRING" id="145388.A0A0D2N5R7"/>
<name>A0A0D2N5R7_9CHLO</name>
<keyword evidence="2" id="KW-0808">Transferase</keyword>
<reference evidence="6 7" key="1">
    <citation type="journal article" date="2013" name="BMC Genomics">
        <title>Reconstruction of the lipid metabolism for the microalga Monoraphidium neglectum from its genome sequence reveals characteristics suitable for biofuel production.</title>
        <authorList>
            <person name="Bogen C."/>
            <person name="Al-Dilaimi A."/>
            <person name="Albersmeier A."/>
            <person name="Wichmann J."/>
            <person name="Grundmann M."/>
            <person name="Rupp O."/>
            <person name="Lauersen K.J."/>
            <person name="Blifernez-Klassen O."/>
            <person name="Kalinowski J."/>
            <person name="Goesmann A."/>
            <person name="Mussgnug J.H."/>
            <person name="Kruse O."/>
        </authorList>
    </citation>
    <scope>NUCLEOTIDE SEQUENCE [LARGE SCALE GENOMIC DNA]</scope>
    <source>
        <strain evidence="6 7">SAG 48.87</strain>
    </source>
</reference>
<feature type="region of interest" description="Disordered" evidence="5">
    <location>
        <begin position="1"/>
        <end position="20"/>
    </location>
</feature>